<sequence length="748" mass="83195">MEEKKSESRQTQGKRVQQSNYDALKILKDSHMIPEAQHTRMEPKSESISSNILSKCKIARETAESLQHMQYGSSLLRQPPKQEEKENRDTSRPCLGKGSTKRQSHAMVYLENALDEMEVIVGSISDKQNKMGRLSALRLSWDFSQKEKEENFHIAKGTYLERKWRDDLLTGLGSATKASHTDEVSKLNPWKQSGKIVNKDWLNDRTANIRSRGSDAASMRLASEGMGNLKRSMLRPPKPTNFAQDRTLVKDAYLGVKFSSPGRSEIKSSRTPSKVQLSPASESLLKRYSSEASISETTGLSKPLQACTSISGINPSGIGSRLTINQQPNVEQQKKADNAIDIASSSPDKEDDRAEYDRKENGCDNEICVSRSRNTNNVRDSESIGGISYARGEENIERQSESREPSADLKSVKEGTSFKQNGFLIDPKSTVNECGDVSDRPNDQVWSNCLGRIDMQQPPGFGIPKRSHGALGIKFDGKAIDSFDKEPTTPIVREKAGANQINDKNLLQNPVNDFEFTGSQLMSSGQNIVHCNLAINEDGTKDNGTRRFQSAHVSFLDHKNEHTESRQNDFSLNGSRDEIKLVNEGQEGTEFPLNSLTSFPTPTKSEQTNFVKLTENLFSLQQRCSSLDHGLSYINELPKLVNRISKLTANIDSRSVSDYLGAHEGSANLADKKSSDYSVHNVHDGRDSVDIHTYKNISKEASLFGLSLPTRGQQLSNSIHLSSVEGHVRWSSADLLTPLRENGQQRKS</sequence>
<dbReference type="EMBL" id="CM035444">
    <property type="protein sequence ID" value="KAH7277488.1"/>
    <property type="molecule type" value="Genomic_DNA"/>
</dbReference>
<dbReference type="EMBL" id="CM035444">
    <property type="protein sequence ID" value="KAH7277491.1"/>
    <property type="molecule type" value="Genomic_DNA"/>
</dbReference>
<feature type="region of interest" description="Disordered" evidence="1">
    <location>
        <begin position="67"/>
        <end position="102"/>
    </location>
</feature>
<dbReference type="OrthoDB" id="10659387at2759"/>
<dbReference type="EMBL" id="CM035444">
    <property type="protein sequence ID" value="KAH7277489.1"/>
    <property type="molecule type" value="Genomic_DNA"/>
</dbReference>
<feature type="region of interest" description="Disordered" evidence="1">
    <location>
        <begin position="374"/>
        <end position="415"/>
    </location>
</feature>
<reference evidence="2" key="1">
    <citation type="submission" date="2021-08" db="EMBL/GenBank/DDBJ databases">
        <title>WGS assembly of Ceratopteris richardii.</title>
        <authorList>
            <person name="Marchant D.B."/>
            <person name="Chen G."/>
            <person name="Jenkins J."/>
            <person name="Shu S."/>
            <person name="Leebens-Mack J."/>
            <person name="Grimwood J."/>
            <person name="Schmutz J."/>
            <person name="Soltis P."/>
            <person name="Soltis D."/>
            <person name="Chen Z.-H."/>
        </authorList>
    </citation>
    <scope>NUCLEOTIDE SEQUENCE</scope>
    <source>
        <strain evidence="2">Whitten #5841</strain>
        <tissue evidence="2">Leaf</tissue>
    </source>
</reference>
<feature type="compositionally biased region" description="Basic and acidic residues" evidence="1">
    <location>
        <begin position="391"/>
        <end position="413"/>
    </location>
</feature>
<dbReference type="EMBL" id="CM035444">
    <property type="protein sequence ID" value="KAH7277485.1"/>
    <property type="molecule type" value="Genomic_DNA"/>
</dbReference>
<accession>A0A8T2Q1M2</accession>
<dbReference type="AlphaFoldDB" id="A0A8T2Q1M2"/>
<feature type="region of interest" description="Disordered" evidence="1">
    <location>
        <begin position="329"/>
        <end position="359"/>
    </location>
</feature>
<evidence type="ECO:0000313" key="2">
    <source>
        <dbReference type="EMBL" id="KAH7277493.1"/>
    </source>
</evidence>
<dbReference type="EMBL" id="CM035444">
    <property type="protein sequence ID" value="KAH7277486.1"/>
    <property type="molecule type" value="Genomic_DNA"/>
</dbReference>
<feature type="compositionally biased region" description="Polar residues" evidence="1">
    <location>
        <begin position="67"/>
        <end position="76"/>
    </location>
</feature>
<dbReference type="Proteomes" id="UP000825935">
    <property type="component" value="Chromosome 39"/>
</dbReference>
<feature type="compositionally biased region" description="Polar residues" evidence="1">
    <location>
        <begin position="269"/>
        <end position="281"/>
    </location>
</feature>
<name>A0A8T2Q1M2_CERRI</name>
<evidence type="ECO:0000313" key="3">
    <source>
        <dbReference type="Proteomes" id="UP000825935"/>
    </source>
</evidence>
<feature type="compositionally biased region" description="Basic and acidic residues" evidence="1">
    <location>
        <begin position="347"/>
        <end position="359"/>
    </location>
</feature>
<dbReference type="EMBL" id="CM035444">
    <property type="protein sequence ID" value="KAH7277494.1"/>
    <property type="molecule type" value="Genomic_DNA"/>
</dbReference>
<dbReference type="EMBL" id="CM035444">
    <property type="protein sequence ID" value="KAH7277487.1"/>
    <property type="molecule type" value="Genomic_DNA"/>
</dbReference>
<organism evidence="2 3">
    <name type="scientific">Ceratopteris richardii</name>
    <name type="common">Triangle waterfern</name>
    <dbReference type="NCBI Taxonomy" id="49495"/>
    <lineage>
        <taxon>Eukaryota</taxon>
        <taxon>Viridiplantae</taxon>
        <taxon>Streptophyta</taxon>
        <taxon>Embryophyta</taxon>
        <taxon>Tracheophyta</taxon>
        <taxon>Polypodiopsida</taxon>
        <taxon>Polypodiidae</taxon>
        <taxon>Polypodiales</taxon>
        <taxon>Pteridineae</taxon>
        <taxon>Pteridaceae</taxon>
        <taxon>Parkerioideae</taxon>
        <taxon>Ceratopteris</taxon>
    </lineage>
</organism>
<keyword evidence="3" id="KW-1185">Reference proteome</keyword>
<feature type="compositionally biased region" description="Basic and acidic residues" evidence="1">
    <location>
        <begin position="80"/>
        <end position="91"/>
    </location>
</feature>
<feature type="region of interest" description="Disordered" evidence="1">
    <location>
        <begin position="1"/>
        <end position="52"/>
    </location>
</feature>
<feature type="compositionally biased region" description="Basic and acidic residues" evidence="1">
    <location>
        <begin position="25"/>
        <end position="45"/>
    </location>
</feature>
<feature type="region of interest" description="Disordered" evidence="1">
    <location>
        <begin position="260"/>
        <end position="281"/>
    </location>
</feature>
<feature type="compositionally biased region" description="Polar residues" evidence="1">
    <location>
        <begin position="9"/>
        <end position="21"/>
    </location>
</feature>
<proteinExistence type="predicted"/>
<gene>
    <name evidence="2" type="ORF">KP509_39G054100</name>
</gene>
<dbReference type="EMBL" id="CM035444">
    <property type="protein sequence ID" value="KAH7277496.1"/>
    <property type="molecule type" value="Genomic_DNA"/>
</dbReference>
<dbReference type="EMBL" id="CM035444">
    <property type="protein sequence ID" value="KAH7277490.1"/>
    <property type="molecule type" value="Genomic_DNA"/>
</dbReference>
<dbReference type="EMBL" id="CM035444">
    <property type="protein sequence ID" value="KAH7277493.1"/>
    <property type="molecule type" value="Genomic_DNA"/>
</dbReference>
<dbReference type="EMBL" id="CM035444">
    <property type="protein sequence ID" value="KAH7277492.1"/>
    <property type="molecule type" value="Genomic_DNA"/>
</dbReference>
<protein>
    <submittedName>
        <fullName evidence="2">Uncharacterized protein</fullName>
    </submittedName>
</protein>
<comment type="caution">
    <text evidence="2">The sequence shown here is derived from an EMBL/GenBank/DDBJ whole genome shotgun (WGS) entry which is preliminary data.</text>
</comment>
<evidence type="ECO:0000256" key="1">
    <source>
        <dbReference type="SAM" id="MobiDB-lite"/>
    </source>
</evidence>